<reference evidence="1 2" key="1">
    <citation type="submission" date="2017-03" db="EMBL/GenBank/DDBJ databases">
        <authorList>
            <person name="Afonso C.L."/>
            <person name="Miller P.J."/>
            <person name="Scott M.A."/>
            <person name="Spackman E."/>
            <person name="Goraichik I."/>
            <person name="Dimitrov K.M."/>
            <person name="Suarez D.L."/>
            <person name="Swayne D.E."/>
        </authorList>
    </citation>
    <scope>NUCLEOTIDE SEQUENCE [LARGE SCALE GENOMIC DNA]</scope>
    <source>
        <strain evidence="1">PRJEB14757</strain>
    </source>
</reference>
<organism evidence="1 2">
    <name type="scientific">Desulfamplus magnetovallimortis</name>
    <dbReference type="NCBI Taxonomy" id="1246637"/>
    <lineage>
        <taxon>Bacteria</taxon>
        <taxon>Pseudomonadati</taxon>
        <taxon>Thermodesulfobacteriota</taxon>
        <taxon>Desulfobacteria</taxon>
        <taxon>Desulfobacterales</taxon>
        <taxon>Desulfobacteraceae</taxon>
        <taxon>Desulfamplus</taxon>
    </lineage>
</organism>
<dbReference type="AlphaFoldDB" id="A0A1W1HGG7"/>
<dbReference type="EMBL" id="FWEV01000276">
    <property type="protein sequence ID" value="SLM31513.1"/>
    <property type="molecule type" value="Genomic_DNA"/>
</dbReference>
<accession>A0A1W1HGG7</accession>
<evidence type="ECO:0000313" key="1">
    <source>
        <dbReference type="EMBL" id="SLM31513.1"/>
    </source>
</evidence>
<gene>
    <name evidence="1" type="ORF">MTBBW1_350004</name>
</gene>
<keyword evidence="2" id="KW-1185">Reference proteome</keyword>
<sequence>MDKSFYISACYRDFLIKYSQAKSYIAGTHLLNGYLDKSYLKRYALKVSVDFY</sequence>
<dbReference type="Proteomes" id="UP000191931">
    <property type="component" value="Unassembled WGS sequence"/>
</dbReference>
<proteinExistence type="predicted"/>
<evidence type="ECO:0000313" key="2">
    <source>
        <dbReference type="Proteomes" id="UP000191931"/>
    </source>
</evidence>
<name>A0A1W1HGG7_9BACT</name>
<protein>
    <submittedName>
        <fullName evidence="1">Uncharacterized protein</fullName>
    </submittedName>
</protein>